<feature type="region of interest" description="Disordered" evidence="2">
    <location>
        <begin position="359"/>
        <end position="379"/>
    </location>
</feature>
<evidence type="ECO:0000313" key="3">
    <source>
        <dbReference type="EnsemblProtists" id="Phyra85389"/>
    </source>
</evidence>
<keyword evidence="1" id="KW-0175">Coiled coil</keyword>
<name>H3H4A5_PHYRM</name>
<dbReference type="AlphaFoldDB" id="H3H4A5"/>
<reference evidence="4" key="1">
    <citation type="journal article" date="2006" name="Science">
        <title>Phytophthora genome sequences uncover evolutionary origins and mechanisms of pathogenesis.</title>
        <authorList>
            <person name="Tyler B.M."/>
            <person name="Tripathy S."/>
            <person name="Zhang X."/>
            <person name="Dehal P."/>
            <person name="Jiang R.H."/>
            <person name="Aerts A."/>
            <person name="Arredondo F.D."/>
            <person name="Baxter L."/>
            <person name="Bensasson D."/>
            <person name="Beynon J.L."/>
            <person name="Chapman J."/>
            <person name="Damasceno C.M."/>
            <person name="Dorrance A.E."/>
            <person name="Dou D."/>
            <person name="Dickerman A.W."/>
            <person name="Dubchak I.L."/>
            <person name="Garbelotto M."/>
            <person name="Gijzen M."/>
            <person name="Gordon S.G."/>
            <person name="Govers F."/>
            <person name="Grunwald N.J."/>
            <person name="Huang W."/>
            <person name="Ivors K.L."/>
            <person name="Jones R.W."/>
            <person name="Kamoun S."/>
            <person name="Krampis K."/>
            <person name="Lamour K.H."/>
            <person name="Lee M.K."/>
            <person name="McDonald W.H."/>
            <person name="Medina M."/>
            <person name="Meijer H.J."/>
            <person name="Nordberg E.K."/>
            <person name="Maclean D.J."/>
            <person name="Ospina-Giraldo M.D."/>
            <person name="Morris P.F."/>
            <person name="Phuntumart V."/>
            <person name="Putnam N.H."/>
            <person name="Rash S."/>
            <person name="Rose J.K."/>
            <person name="Sakihama Y."/>
            <person name="Salamov A.A."/>
            <person name="Savidor A."/>
            <person name="Scheuring C.F."/>
            <person name="Smith B.M."/>
            <person name="Sobral B.W."/>
            <person name="Terry A."/>
            <person name="Torto-Alalibo T.A."/>
            <person name="Win J."/>
            <person name="Xu Z."/>
            <person name="Zhang H."/>
            <person name="Grigoriev I.V."/>
            <person name="Rokhsar D.S."/>
            <person name="Boore J.L."/>
        </authorList>
    </citation>
    <scope>NUCLEOTIDE SEQUENCE [LARGE SCALE GENOMIC DNA]</scope>
    <source>
        <strain evidence="4">Pr102</strain>
    </source>
</reference>
<evidence type="ECO:0000256" key="2">
    <source>
        <dbReference type="SAM" id="MobiDB-lite"/>
    </source>
</evidence>
<organism evidence="3 4">
    <name type="scientific">Phytophthora ramorum</name>
    <name type="common">Sudden oak death agent</name>
    <dbReference type="NCBI Taxonomy" id="164328"/>
    <lineage>
        <taxon>Eukaryota</taxon>
        <taxon>Sar</taxon>
        <taxon>Stramenopiles</taxon>
        <taxon>Oomycota</taxon>
        <taxon>Peronosporomycetes</taxon>
        <taxon>Peronosporales</taxon>
        <taxon>Peronosporaceae</taxon>
        <taxon>Phytophthora</taxon>
    </lineage>
</organism>
<dbReference type="Proteomes" id="UP000005238">
    <property type="component" value="Unassembled WGS sequence"/>
</dbReference>
<dbReference type="InParanoid" id="H3H4A5"/>
<feature type="region of interest" description="Disordered" evidence="2">
    <location>
        <begin position="1"/>
        <end position="46"/>
    </location>
</feature>
<dbReference type="eggNOG" id="ENOG502SA8R">
    <property type="taxonomic scope" value="Eukaryota"/>
</dbReference>
<protein>
    <submittedName>
        <fullName evidence="3">Uncharacterized protein</fullName>
    </submittedName>
</protein>
<proteinExistence type="predicted"/>
<keyword evidence="4" id="KW-1185">Reference proteome</keyword>
<evidence type="ECO:0000313" key="4">
    <source>
        <dbReference type="Proteomes" id="UP000005238"/>
    </source>
</evidence>
<dbReference type="EMBL" id="DS566172">
    <property type="status" value="NOT_ANNOTATED_CDS"/>
    <property type="molecule type" value="Genomic_DNA"/>
</dbReference>
<dbReference type="EnsemblProtists" id="Phyra85389">
    <property type="protein sequence ID" value="Phyra85389"/>
    <property type="gene ID" value="Phyra85389"/>
</dbReference>
<dbReference type="HOGENOM" id="CLU_730524_0_0_1"/>
<dbReference type="EnsemblProtists" id="Phyra85113">
    <property type="protein sequence ID" value="Phyra85113"/>
    <property type="gene ID" value="Phyra85113"/>
</dbReference>
<dbReference type="VEuPathDB" id="FungiDB:KRP22_3542"/>
<reference evidence="3" key="2">
    <citation type="submission" date="2015-06" db="UniProtKB">
        <authorList>
            <consortium name="EnsemblProtists"/>
        </authorList>
    </citation>
    <scope>IDENTIFICATION</scope>
    <source>
        <strain evidence="3">Pr102</strain>
    </source>
</reference>
<evidence type="ECO:0000256" key="1">
    <source>
        <dbReference type="SAM" id="Coils"/>
    </source>
</evidence>
<sequence length="379" mass="42092">MSLSDEEMARALCAFQHKEPLPTQRRRPLQPRPRQPEMPQLAAGARAASGLSAFGYPSNGATYHTAPMSARQDEAASLLMGMHSPSTSSDDWQQQQKRAIQEQIEQQQRELQAQMQAQQQRDMQAQLQQIQAQIQRQEQLHRQQEQVQQHVQRHVERIQQSPYASGIDQTRWGGHMSLSDGGSQRTAVQRPTQFYDGGFQRSQLLPVRPTTTTTTTSAYAVDYAEDSQAGVSMSRNEGRFAAQQGPPPAQSHFRARNPEHFAASALHPWEMSEPLSFSGIQVDRTKMQTMQQFMPQQHQQPQPYHSAEVHQRSDHEASMLMRASRVAPDVTFLNGVMRHFPTSGGSNVGALTTTATSNAVSAHVHSSSSATSSSGSISS</sequence>
<feature type="compositionally biased region" description="Low complexity" evidence="2">
    <location>
        <begin position="37"/>
        <end position="46"/>
    </location>
</feature>
<dbReference type="VEuPathDB" id="FungiDB:KRP23_3219"/>
<dbReference type="EMBL" id="DS566139">
    <property type="status" value="NOT_ANNOTATED_CDS"/>
    <property type="molecule type" value="Genomic_DNA"/>
</dbReference>
<feature type="coiled-coil region" evidence="1">
    <location>
        <begin position="97"/>
        <end position="147"/>
    </location>
</feature>
<accession>H3H4A5</accession>